<evidence type="ECO:0000313" key="4">
    <source>
        <dbReference type="Ensembl" id="ENSSOCP00000021680.1"/>
    </source>
</evidence>
<dbReference type="AlphaFoldDB" id="A0A8D0G0H9"/>
<reference evidence="4" key="2">
    <citation type="submission" date="2025-09" db="UniProtKB">
        <authorList>
            <consortium name="Ensembl"/>
        </authorList>
    </citation>
    <scope>IDENTIFICATION</scope>
</reference>
<dbReference type="InterPro" id="IPR036772">
    <property type="entry name" value="SRCR-like_dom_sf"/>
</dbReference>
<dbReference type="PANTHER" id="PTHR48071">
    <property type="entry name" value="SRCR DOMAIN-CONTAINING PROTEIN"/>
    <property type="match status" value="1"/>
</dbReference>
<dbReference type="SUPFAM" id="SSF56487">
    <property type="entry name" value="SRCR-like"/>
    <property type="match status" value="1"/>
</dbReference>
<dbReference type="Gene3D" id="3.10.250.10">
    <property type="entry name" value="SRCR-like domain"/>
    <property type="match status" value="1"/>
</dbReference>
<dbReference type="Proteomes" id="UP000694551">
    <property type="component" value="Unplaced"/>
</dbReference>
<dbReference type="Pfam" id="PF00530">
    <property type="entry name" value="SRCR"/>
    <property type="match status" value="1"/>
</dbReference>
<comment type="caution">
    <text evidence="2">Lacks conserved residue(s) required for the propagation of feature annotation.</text>
</comment>
<keyword evidence="5" id="KW-1185">Reference proteome</keyword>
<proteinExistence type="predicted"/>
<dbReference type="GO" id="GO:0016020">
    <property type="term" value="C:membrane"/>
    <property type="evidence" value="ECO:0007669"/>
    <property type="project" value="InterPro"/>
</dbReference>
<dbReference type="PROSITE" id="PS50287">
    <property type="entry name" value="SRCR_2"/>
    <property type="match status" value="1"/>
</dbReference>
<dbReference type="SMART" id="SM00202">
    <property type="entry name" value="SR"/>
    <property type="match status" value="1"/>
</dbReference>
<evidence type="ECO:0000313" key="5">
    <source>
        <dbReference type="Proteomes" id="UP000694551"/>
    </source>
</evidence>
<protein>
    <recommendedName>
        <fullName evidence="3">SRCR domain-containing protein</fullName>
    </recommendedName>
</protein>
<dbReference type="InterPro" id="IPR001190">
    <property type="entry name" value="SRCR"/>
</dbReference>
<keyword evidence="1" id="KW-1015">Disulfide bond</keyword>
<evidence type="ECO:0000259" key="3">
    <source>
        <dbReference type="PROSITE" id="PS50287"/>
    </source>
</evidence>
<accession>A0A8D0G0H9</accession>
<dbReference type="PRINTS" id="PR00258">
    <property type="entry name" value="SPERACTRCPTR"/>
</dbReference>
<evidence type="ECO:0000256" key="1">
    <source>
        <dbReference type="ARBA" id="ARBA00023157"/>
    </source>
</evidence>
<name>A0A8D0G0H9_STROC</name>
<dbReference type="PANTHER" id="PTHR48071:SF18">
    <property type="entry name" value="DELETED IN MALIGNANT BRAIN TUMORS 1 PROTEIN-RELATED"/>
    <property type="match status" value="1"/>
</dbReference>
<feature type="domain" description="SRCR" evidence="3">
    <location>
        <begin position="5"/>
        <end position="59"/>
    </location>
</feature>
<dbReference type="Ensembl" id="ENSSOCT00000022220.1">
    <property type="protein sequence ID" value="ENSSOCP00000021680.1"/>
    <property type="gene ID" value="ENSSOCG00000016184.1"/>
</dbReference>
<organism evidence="4 5">
    <name type="scientific">Strix occidentalis caurina</name>
    <name type="common">northern spotted owl</name>
    <dbReference type="NCBI Taxonomy" id="311401"/>
    <lineage>
        <taxon>Eukaryota</taxon>
        <taxon>Metazoa</taxon>
        <taxon>Chordata</taxon>
        <taxon>Craniata</taxon>
        <taxon>Vertebrata</taxon>
        <taxon>Euteleostomi</taxon>
        <taxon>Archelosauria</taxon>
        <taxon>Archosauria</taxon>
        <taxon>Dinosauria</taxon>
        <taxon>Saurischia</taxon>
        <taxon>Theropoda</taxon>
        <taxon>Coelurosauria</taxon>
        <taxon>Aves</taxon>
        <taxon>Neognathae</taxon>
        <taxon>Neoaves</taxon>
        <taxon>Telluraves</taxon>
        <taxon>Strigiformes</taxon>
        <taxon>Strigidae</taxon>
        <taxon>Strix</taxon>
    </lineage>
</organism>
<sequence>MAVTSLLSPGSDGFGFLWLVGRGGRVEIYYQGIWGTICDDGWDLPDAIVICHQLGCGGADLSGWCELLWGQSCSLGLPVWALGAA</sequence>
<evidence type="ECO:0000256" key="2">
    <source>
        <dbReference type="PROSITE-ProRule" id="PRU00196"/>
    </source>
</evidence>
<reference evidence="4" key="1">
    <citation type="submission" date="2025-08" db="UniProtKB">
        <authorList>
            <consortium name="Ensembl"/>
        </authorList>
    </citation>
    <scope>IDENTIFICATION</scope>
</reference>